<dbReference type="InterPro" id="IPR013328">
    <property type="entry name" value="6PGD_dom2"/>
</dbReference>
<reference evidence="8" key="1">
    <citation type="submission" date="2021-03" db="EMBL/GenBank/DDBJ databases">
        <authorList>
            <person name="Palmer J.M."/>
        </authorList>
    </citation>
    <scope>NUCLEOTIDE SEQUENCE</scope>
    <source>
        <strain evidence="8">ARV_011</strain>
    </source>
</reference>
<evidence type="ECO:0000259" key="6">
    <source>
        <dbReference type="Pfam" id="PF02558"/>
    </source>
</evidence>
<gene>
    <name evidence="8" type="primary">PAN5</name>
    <name evidence="8" type="ORF">KQ657_000799</name>
</gene>
<dbReference type="NCBIfam" id="TIGR00745">
    <property type="entry name" value="apbA_panE"/>
    <property type="match status" value="1"/>
</dbReference>
<feature type="domain" description="Ketopantoate reductase N-terminal" evidence="6">
    <location>
        <begin position="4"/>
        <end position="162"/>
    </location>
</feature>
<feature type="domain" description="Ketopantoate reductase C-terminal" evidence="7">
    <location>
        <begin position="199"/>
        <end position="332"/>
    </location>
</feature>
<dbReference type="InterPro" id="IPR006141">
    <property type="entry name" value="Intein_N"/>
</dbReference>
<dbReference type="GO" id="GO:0005739">
    <property type="term" value="C:mitochondrion"/>
    <property type="evidence" value="ECO:0007669"/>
    <property type="project" value="TreeGrafter"/>
</dbReference>
<dbReference type="SUPFAM" id="SSF51735">
    <property type="entry name" value="NAD(P)-binding Rossmann-fold domains"/>
    <property type="match status" value="1"/>
</dbReference>
<dbReference type="PROSITE" id="PS50817">
    <property type="entry name" value="INTEIN_N_TER"/>
    <property type="match status" value="1"/>
</dbReference>
<evidence type="ECO:0000256" key="2">
    <source>
        <dbReference type="ARBA" id="ARBA00013014"/>
    </source>
</evidence>
<dbReference type="OrthoDB" id="73846at2759"/>
<organism evidence="8 9">
    <name type="scientific">Scheffersomyces spartinae</name>
    <dbReference type="NCBI Taxonomy" id="45513"/>
    <lineage>
        <taxon>Eukaryota</taxon>
        <taxon>Fungi</taxon>
        <taxon>Dikarya</taxon>
        <taxon>Ascomycota</taxon>
        <taxon>Saccharomycotina</taxon>
        <taxon>Pichiomycetes</taxon>
        <taxon>Debaryomycetaceae</taxon>
        <taxon>Scheffersomyces</taxon>
    </lineage>
</organism>
<dbReference type="GO" id="GO:0008677">
    <property type="term" value="F:2-dehydropantoate 2-reductase activity"/>
    <property type="evidence" value="ECO:0007669"/>
    <property type="project" value="UniProtKB-EC"/>
</dbReference>
<dbReference type="Gene3D" id="1.10.1040.10">
    <property type="entry name" value="N-(1-d-carboxylethyl)-l-norvaline Dehydrogenase, domain 2"/>
    <property type="match status" value="1"/>
</dbReference>
<dbReference type="InterPro" id="IPR003710">
    <property type="entry name" value="ApbA"/>
</dbReference>
<dbReference type="GO" id="GO:0015940">
    <property type="term" value="P:pantothenate biosynthetic process"/>
    <property type="evidence" value="ECO:0007669"/>
    <property type="project" value="InterPro"/>
</dbReference>
<dbReference type="GO" id="GO:0016539">
    <property type="term" value="P:intein-mediated protein splicing"/>
    <property type="evidence" value="ECO:0007669"/>
    <property type="project" value="InterPro"/>
</dbReference>
<sequence>MSRVYVLGAGSIGSLFAHEISKSSELVLLLRNMARVHQFRAMNNELKVIRLNLATENITSMKSTGILAQCEAPPGIIDNLIVSTKTYSTEQAIRPYVPCLTENSNVLILQNGMGMDKILSENYWPDLRKRPQIYQAVTTHGAYKANFNTVHHVAQGQVFLSKPEHKSLVSEEPISHPEMIQALLNNPALNVRYLPYPEFLLKQMEKLVINACINPLTALLDCKNGELLYGSRVSTIMRKVISECVDVLLAEYRFELSESSVESANFLDKDRLLDVVIEVCRLTSKNSSSMREDVRALNRTEIDWLNGFIVSKGIERGISTPTNLLLSSMVKSKLSIETASESNSINLSYKM</sequence>
<dbReference type="InterPro" id="IPR013752">
    <property type="entry name" value="KPA_reductase"/>
</dbReference>
<dbReference type="PANTHER" id="PTHR43765:SF2">
    <property type="entry name" value="2-DEHYDROPANTOATE 2-REDUCTASE"/>
    <property type="match status" value="1"/>
</dbReference>
<dbReference type="GeneID" id="66114173"/>
<dbReference type="SUPFAM" id="SSF48179">
    <property type="entry name" value="6-phosphogluconate dehydrogenase C-terminal domain-like"/>
    <property type="match status" value="1"/>
</dbReference>
<dbReference type="Gene3D" id="3.40.50.720">
    <property type="entry name" value="NAD(P)-binding Rossmann-like Domain"/>
    <property type="match status" value="1"/>
</dbReference>
<keyword evidence="3" id="KW-0521">NADP</keyword>
<dbReference type="InterPro" id="IPR013332">
    <property type="entry name" value="KPR_N"/>
</dbReference>
<dbReference type="InterPro" id="IPR008927">
    <property type="entry name" value="6-PGluconate_DH-like_C_sf"/>
</dbReference>
<evidence type="ECO:0000313" key="9">
    <source>
        <dbReference type="Proteomes" id="UP000790833"/>
    </source>
</evidence>
<evidence type="ECO:0000259" key="7">
    <source>
        <dbReference type="Pfam" id="PF08546"/>
    </source>
</evidence>
<comment type="caution">
    <text evidence="8">The sequence shown here is derived from an EMBL/GenBank/DDBJ whole genome shotgun (WGS) entry which is preliminary data.</text>
</comment>
<dbReference type="RefSeq" id="XP_043048929.1">
    <property type="nucleotide sequence ID" value="XM_043191622.1"/>
</dbReference>
<evidence type="ECO:0000256" key="5">
    <source>
        <dbReference type="ARBA" id="ARBA00032024"/>
    </source>
</evidence>
<dbReference type="InterPro" id="IPR036291">
    <property type="entry name" value="NAD(P)-bd_dom_sf"/>
</dbReference>
<evidence type="ECO:0000313" key="8">
    <source>
        <dbReference type="EMBL" id="KAG7193381.1"/>
    </source>
</evidence>
<evidence type="ECO:0000256" key="1">
    <source>
        <dbReference type="ARBA" id="ARBA00007870"/>
    </source>
</evidence>
<dbReference type="Pfam" id="PF02558">
    <property type="entry name" value="ApbA"/>
    <property type="match status" value="1"/>
</dbReference>
<dbReference type="EC" id="1.1.1.169" evidence="2"/>
<evidence type="ECO:0000256" key="3">
    <source>
        <dbReference type="ARBA" id="ARBA00022857"/>
    </source>
</evidence>
<dbReference type="GO" id="GO:0050661">
    <property type="term" value="F:NADP binding"/>
    <property type="evidence" value="ECO:0007669"/>
    <property type="project" value="TreeGrafter"/>
</dbReference>
<keyword evidence="9" id="KW-1185">Reference proteome</keyword>
<comment type="similarity">
    <text evidence="1">Belongs to the ketopantoate reductase family.</text>
</comment>
<dbReference type="Pfam" id="PF08546">
    <property type="entry name" value="ApbA_C"/>
    <property type="match status" value="1"/>
</dbReference>
<dbReference type="EMBL" id="JAHMUF010000012">
    <property type="protein sequence ID" value="KAG7193381.1"/>
    <property type="molecule type" value="Genomic_DNA"/>
</dbReference>
<name>A0A9P8AIQ8_9ASCO</name>
<evidence type="ECO:0000256" key="4">
    <source>
        <dbReference type="ARBA" id="ARBA00023002"/>
    </source>
</evidence>
<dbReference type="InterPro" id="IPR050838">
    <property type="entry name" value="Ketopantoate_reductase"/>
</dbReference>
<dbReference type="AlphaFoldDB" id="A0A9P8AIQ8"/>
<dbReference type="Proteomes" id="UP000790833">
    <property type="component" value="Unassembled WGS sequence"/>
</dbReference>
<accession>A0A9P8AIQ8</accession>
<protein>
    <recommendedName>
        <fullName evidence="2">2-dehydropantoate 2-reductase</fullName>
        <ecNumber evidence="2">1.1.1.169</ecNumber>
    </recommendedName>
    <alternativeName>
        <fullName evidence="5">Ketopantoate reductase</fullName>
    </alternativeName>
</protein>
<keyword evidence="4" id="KW-0560">Oxidoreductase</keyword>
<proteinExistence type="inferred from homology"/>
<dbReference type="PANTHER" id="PTHR43765">
    <property type="entry name" value="2-DEHYDROPANTOATE 2-REDUCTASE-RELATED"/>
    <property type="match status" value="1"/>
</dbReference>